<dbReference type="GO" id="GO:0016491">
    <property type="term" value="F:oxidoreductase activity"/>
    <property type="evidence" value="ECO:0007669"/>
    <property type="project" value="InterPro"/>
</dbReference>
<evidence type="ECO:0000313" key="2">
    <source>
        <dbReference type="EMBL" id="KFF09805.1"/>
    </source>
</evidence>
<proteinExistence type="predicted"/>
<dbReference type="PANTHER" id="PTHR13887:SF41">
    <property type="entry name" value="THIOREDOXIN SUPERFAMILY PROTEIN"/>
    <property type="match status" value="1"/>
</dbReference>
<comment type="caution">
    <text evidence="2">The sequence shown here is derived from an EMBL/GenBank/DDBJ whole genome shotgun (WGS) entry which is preliminary data.</text>
</comment>
<dbReference type="PANTHER" id="PTHR13887">
    <property type="entry name" value="GLUTATHIONE S-TRANSFERASE KAPPA"/>
    <property type="match status" value="1"/>
</dbReference>
<dbReference type="Gene3D" id="3.40.30.10">
    <property type="entry name" value="Glutaredoxin"/>
    <property type="match status" value="1"/>
</dbReference>
<evidence type="ECO:0000313" key="3">
    <source>
        <dbReference type="Proteomes" id="UP000028705"/>
    </source>
</evidence>
<reference evidence="2 3" key="1">
    <citation type="submission" date="2014-07" db="EMBL/GenBank/DDBJ databases">
        <title>Genome of Chryseobacterium soli DSM 19298.</title>
        <authorList>
            <person name="Stropko S.J."/>
            <person name="Pipes S.E."/>
            <person name="Newman J."/>
        </authorList>
    </citation>
    <scope>NUCLEOTIDE SEQUENCE [LARGE SCALE GENOMIC DNA]</scope>
    <source>
        <strain evidence="2 3">DSM 19298</strain>
    </source>
</reference>
<dbReference type="RefSeq" id="WP_034715611.1">
    <property type="nucleotide sequence ID" value="NZ_JPRH01000017.1"/>
</dbReference>
<evidence type="ECO:0000259" key="1">
    <source>
        <dbReference type="Pfam" id="PF01323"/>
    </source>
</evidence>
<dbReference type="AlphaFoldDB" id="A0A085ZZE1"/>
<protein>
    <submittedName>
        <fullName evidence="2">DSBA oxidoreductase</fullName>
    </submittedName>
</protein>
<dbReference type="Pfam" id="PF01323">
    <property type="entry name" value="DSBA"/>
    <property type="match status" value="1"/>
</dbReference>
<dbReference type="SUPFAM" id="SSF52833">
    <property type="entry name" value="Thioredoxin-like"/>
    <property type="match status" value="1"/>
</dbReference>
<accession>A0A085ZZE1</accession>
<dbReference type="OrthoDB" id="9799122at2"/>
<feature type="domain" description="DSBA-like thioredoxin" evidence="1">
    <location>
        <begin position="3"/>
        <end position="206"/>
    </location>
</feature>
<dbReference type="Proteomes" id="UP000028705">
    <property type="component" value="Unassembled WGS sequence"/>
</dbReference>
<dbReference type="STRING" id="445961.IW15_22410"/>
<dbReference type="CDD" id="cd03024">
    <property type="entry name" value="DsbA_FrnE"/>
    <property type="match status" value="1"/>
</dbReference>
<keyword evidence="3" id="KW-1185">Reference proteome</keyword>
<gene>
    <name evidence="2" type="ORF">IW15_22410</name>
</gene>
<name>A0A085ZZE1_9FLAO</name>
<dbReference type="InterPro" id="IPR036249">
    <property type="entry name" value="Thioredoxin-like_sf"/>
</dbReference>
<dbReference type="EMBL" id="JPRH01000017">
    <property type="protein sequence ID" value="KFF09805.1"/>
    <property type="molecule type" value="Genomic_DNA"/>
</dbReference>
<dbReference type="eggNOG" id="COG2761">
    <property type="taxonomic scope" value="Bacteria"/>
</dbReference>
<sequence>MKIQVWSDIMCPFCYIAKKNFEQALADSSFKDQVEVDWKSFQLDPTLKESSGTLSISEYMMNRKGFSKAHLDQFLNQLKEMGKNSGVTFNYDQVIVADTFPAHKLLHLAKEHGKADDMEEALFEAHFVNGKNIADVKFLASLAEELGLDQSKARKVLAEDEYNYEVKQDIMEAQNLGITGVPYYLLDGKYAVSGAQPVELFAKALAQTYQESIVDLSEESGDNMCGIDGCSI</sequence>
<dbReference type="InterPro" id="IPR001853">
    <property type="entry name" value="DSBA-like_thioredoxin_dom"/>
</dbReference>
<organism evidence="2 3">
    <name type="scientific">Chryseobacterium soli</name>
    <dbReference type="NCBI Taxonomy" id="445961"/>
    <lineage>
        <taxon>Bacteria</taxon>
        <taxon>Pseudomonadati</taxon>
        <taxon>Bacteroidota</taxon>
        <taxon>Flavobacteriia</taxon>
        <taxon>Flavobacteriales</taxon>
        <taxon>Weeksellaceae</taxon>
        <taxon>Chryseobacterium group</taxon>
        <taxon>Chryseobacterium</taxon>
    </lineage>
</organism>